<evidence type="ECO:0000256" key="4">
    <source>
        <dbReference type="ARBA" id="ARBA00022801"/>
    </source>
</evidence>
<keyword evidence="8" id="KW-1185">Reference proteome</keyword>
<dbReference type="GO" id="GO:0040029">
    <property type="term" value="P:epigenetic regulation of gene expression"/>
    <property type="evidence" value="ECO:0007669"/>
    <property type="project" value="TreeGrafter"/>
</dbReference>
<evidence type="ECO:0000256" key="1">
    <source>
        <dbReference type="ARBA" id="ARBA00001947"/>
    </source>
</evidence>
<protein>
    <submittedName>
        <fullName evidence="7">Acetoin utilization deacetylase AcuC</fullName>
    </submittedName>
</protein>
<dbReference type="GO" id="GO:0016787">
    <property type="term" value="F:hydrolase activity"/>
    <property type="evidence" value="ECO:0007669"/>
    <property type="project" value="UniProtKB-KW"/>
</dbReference>
<dbReference type="RefSeq" id="WP_085935600.1">
    <property type="nucleotide sequence ID" value="NZ_FUWJ01000005.1"/>
</dbReference>
<dbReference type="OrthoDB" id="9808367at2"/>
<dbReference type="Pfam" id="PF00850">
    <property type="entry name" value="Hist_deacetyl"/>
    <property type="match status" value="1"/>
</dbReference>
<gene>
    <name evidence="7" type="ORF">SAMN02745126_03927</name>
</gene>
<organism evidence="7 8">
    <name type="scientific">Enhydrobacter aerosaccus</name>
    <dbReference type="NCBI Taxonomy" id="225324"/>
    <lineage>
        <taxon>Bacteria</taxon>
        <taxon>Pseudomonadati</taxon>
        <taxon>Pseudomonadota</taxon>
        <taxon>Alphaproteobacteria</taxon>
        <taxon>Hyphomicrobiales</taxon>
        <taxon>Enhydrobacter</taxon>
    </lineage>
</organism>
<comment type="cofactor">
    <cofactor evidence="1">
        <name>Zn(2+)</name>
        <dbReference type="ChEBI" id="CHEBI:29105"/>
    </cofactor>
</comment>
<dbReference type="InterPro" id="IPR023696">
    <property type="entry name" value="Ureohydrolase_dom_sf"/>
</dbReference>
<dbReference type="PANTHER" id="PTHR10625">
    <property type="entry name" value="HISTONE DEACETYLASE HDAC1-RELATED"/>
    <property type="match status" value="1"/>
</dbReference>
<dbReference type="InterPro" id="IPR023801">
    <property type="entry name" value="His_deacetylse_dom"/>
</dbReference>
<dbReference type="PRINTS" id="PR01270">
    <property type="entry name" value="HDASUPER"/>
</dbReference>
<dbReference type="CDD" id="cd10001">
    <property type="entry name" value="HDAC_classII_APAH"/>
    <property type="match status" value="1"/>
</dbReference>
<dbReference type="STRING" id="225324.SAMN02745126_03927"/>
<feature type="domain" description="Histone deacetylase" evidence="6">
    <location>
        <begin position="28"/>
        <end position="335"/>
    </location>
</feature>
<dbReference type="InterPro" id="IPR037138">
    <property type="entry name" value="His_deacetylse_dom_sf"/>
</dbReference>
<evidence type="ECO:0000256" key="5">
    <source>
        <dbReference type="ARBA" id="ARBA00022833"/>
    </source>
</evidence>
<keyword evidence="3" id="KW-0479">Metal-binding</keyword>
<dbReference type="EMBL" id="FUWJ01000005">
    <property type="protein sequence ID" value="SKA16949.1"/>
    <property type="molecule type" value="Genomic_DNA"/>
</dbReference>
<dbReference type="Gene3D" id="3.40.800.20">
    <property type="entry name" value="Histone deacetylase domain"/>
    <property type="match status" value="1"/>
</dbReference>
<evidence type="ECO:0000256" key="3">
    <source>
        <dbReference type="ARBA" id="ARBA00022723"/>
    </source>
</evidence>
<accession>A0A1T4RLW3</accession>
<evidence type="ECO:0000259" key="6">
    <source>
        <dbReference type="Pfam" id="PF00850"/>
    </source>
</evidence>
<proteinExistence type="inferred from homology"/>
<evidence type="ECO:0000313" key="8">
    <source>
        <dbReference type="Proteomes" id="UP000190092"/>
    </source>
</evidence>
<reference evidence="8" key="1">
    <citation type="submission" date="2017-02" db="EMBL/GenBank/DDBJ databases">
        <authorList>
            <person name="Varghese N."/>
            <person name="Submissions S."/>
        </authorList>
    </citation>
    <scope>NUCLEOTIDE SEQUENCE [LARGE SCALE GENOMIC DNA]</scope>
    <source>
        <strain evidence="8">ATCC 27094</strain>
    </source>
</reference>
<dbReference type="Proteomes" id="UP000190092">
    <property type="component" value="Unassembled WGS sequence"/>
</dbReference>
<dbReference type="AlphaFoldDB" id="A0A1T4RLW3"/>
<dbReference type="PANTHER" id="PTHR10625:SF17">
    <property type="entry name" value="HISTONE DEACETYLASE 8"/>
    <property type="match status" value="1"/>
</dbReference>
<dbReference type="SUPFAM" id="SSF52768">
    <property type="entry name" value="Arginase/deacetylase"/>
    <property type="match status" value="1"/>
</dbReference>
<dbReference type="GO" id="GO:0004407">
    <property type="term" value="F:histone deacetylase activity"/>
    <property type="evidence" value="ECO:0007669"/>
    <property type="project" value="TreeGrafter"/>
</dbReference>
<evidence type="ECO:0000256" key="2">
    <source>
        <dbReference type="ARBA" id="ARBA00005947"/>
    </source>
</evidence>
<comment type="similarity">
    <text evidence="2">Belongs to the histone deacetylase family.</text>
</comment>
<name>A0A1T4RLW3_9HYPH</name>
<sequence>MKIVYSDKHAVHDPQTFVVRGVKQRSTEQPERATRLLGAATEAGHEIVGPRAYGTAPAATIHTPDYLDFLHIASREWAKLPNASAEVVPNMHPSRYAATYPRALAGRAGWHQADLACPIGPGTWEAALASSEVAATAADLVLEGAREAYALCRPPGHHAYADMAGGFCFLNNTAIAAQRLLAKHQRVAVLDIDVHHGNGTQGIFYERADVLTISIHADPADYYPYFWGHAHETGAGAGQGFNLNLPQPLGSSDAVWLAAGDKAIARIRAFNPTALVIALGLDASESDPLQGLKVTGAGFHAMGQKIASLGLPTVLVQEGGYLSDDLGRNLVQVLSGFEKGR</sequence>
<keyword evidence="4" id="KW-0378">Hydrolase</keyword>
<dbReference type="InterPro" id="IPR000286">
    <property type="entry name" value="HDACs"/>
</dbReference>
<evidence type="ECO:0000313" key="7">
    <source>
        <dbReference type="EMBL" id="SKA16949.1"/>
    </source>
</evidence>
<dbReference type="GO" id="GO:0046872">
    <property type="term" value="F:metal ion binding"/>
    <property type="evidence" value="ECO:0007669"/>
    <property type="project" value="UniProtKB-KW"/>
</dbReference>
<keyword evidence="5" id="KW-0862">Zinc</keyword>